<evidence type="ECO:0000259" key="6">
    <source>
        <dbReference type="PROSITE" id="PS50249"/>
    </source>
</evidence>
<dbReference type="Pfam" id="PF14464">
    <property type="entry name" value="Prok-JAB"/>
    <property type="match status" value="1"/>
</dbReference>
<dbReference type="InterPro" id="IPR028090">
    <property type="entry name" value="JAB_dom_prok"/>
</dbReference>
<evidence type="ECO:0000256" key="3">
    <source>
        <dbReference type="ARBA" id="ARBA00022801"/>
    </source>
</evidence>
<evidence type="ECO:0000313" key="8">
    <source>
        <dbReference type="Proteomes" id="UP000058012"/>
    </source>
</evidence>
<dbReference type="GO" id="GO:0008270">
    <property type="term" value="F:zinc ion binding"/>
    <property type="evidence" value="ECO:0007669"/>
    <property type="project" value="TreeGrafter"/>
</dbReference>
<dbReference type="AlphaFoldDB" id="A0A117UXP3"/>
<comment type="caution">
    <text evidence="7">The sequence shown here is derived from an EMBL/GenBank/DDBJ whole genome shotgun (WGS) entry which is preliminary data.</text>
</comment>
<evidence type="ECO:0000256" key="2">
    <source>
        <dbReference type="ARBA" id="ARBA00022723"/>
    </source>
</evidence>
<evidence type="ECO:0000256" key="1">
    <source>
        <dbReference type="ARBA" id="ARBA00022670"/>
    </source>
</evidence>
<dbReference type="GO" id="GO:0006508">
    <property type="term" value="P:proteolysis"/>
    <property type="evidence" value="ECO:0007669"/>
    <property type="project" value="UniProtKB-KW"/>
</dbReference>
<dbReference type="GO" id="GO:0008235">
    <property type="term" value="F:metalloexopeptidase activity"/>
    <property type="evidence" value="ECO:0007669"/>
    <property type="project" value="TreeGrafter"/>
</dbReference>
<keyword evidence="3" id="KW-0378">Hydrolase</keyword>
<evidence type="ECO:0000256" key="4">
    <source>
        <dbReference type="ARBA" id="ARBA00022833"/>
    </source>
</evidence>
<keyword evidence="5" id="KW-0482">Metalloprotease</keyword>
<feature type="domain" description="MPN" evidence="6">
    <location>
        <begin position="28"/>
        <end position="156"/>
    </location>
</feature>
<dbReference type="STRING" id="1117702.AQZ52_05940"/>
<evidence type="ECO:0000313" key="7">
    <source>
        <dbReference type="EMBL" id="KUR72762.1"/>
    </source>
</evidence>
<dbReference type="PANTHER" id="PTHR34858:SF1">
    <property type="entry name" value="CYSO-CYSTEINE PEPTIDASE"/>
    <property type="match status" value="1"/>
</dbReference>
<keyword evidence="4" id="KW-0862">Zinc</keyword>
<dbReference type="InterPro" id="IPR051929">
    <property type="entry name" value="VirAsm_ModProt"/>
</dbReference>
<dbReference type="InterPro" id="IPR037518">
    <property type="entry name" value="MPN"/>
</dbReference>
<name>A0A117UXP3_9SPHN</name>
<dbReference type="PANTHER" id="PTHR34858">
    <property type="entry name" value="CYSO-CYSTEINE PEPTIDASE"/>
    <property type="match status" value="1"/>
</dbReference>
<evidence type="ECO:0000256" key="5">
    <source>
        <dbReference type="ARBA" id="ARBA00023049"/>
    </source>
</evidence>
<keyword evidence="2" id="KW-0479">Metal-binding</keyword>
<dbReference type="EMBL" id="LLZS01000003">
    <property type="protein sequence ID" value="KUR72762.1"/>
    <property type="molecule type" value="Genomic_DNA"/>
</dbReference>
<keyword evidence="8" id="KW-1185">Reference proteome</keyword>
<proteinExistence type="predicted"/>
<dbReference type="Gene3D" id="3.40.140.10">
    <property type="entry name" value="Cytidine Deaminase, domain 2"/>
    <property type="match status" value="1"/>
</dbReference>
<gene>
    <name evidence="7" type="ORF">AQZ52_05940</name>
</gene>
<dbReference type="SUPFAM" id="SSF102712">
    <property type="entry name" value="JAB1/MPN domain"/>
    <property type="match status" value="1"/>
</dbReference>
<dbReference type="PROSITE" id="PS50249">
    <property type="entry name" value="MPN"/>
    <property type="match status" value="1"/>
</dbReference>
<dbReference type="Proteomes" id="UP000058012">
    <property type="component" value="Unassembled WGS sequence"/>
</dbReference>
<sequence>MGSRGQGGKGACGLPWRCPALDHPAMPATITSTAHAAILAAAAKAAPQEACGLLFGTAAHIETARPAANVHPEPLRHFEIDPAALIAAHKAARAGGPLVLGYFHSHPNGLARPSATDAASALGDGRIWAIAASGMVTLWRDGPSGFEALSYQVKEG</sequence>
<organism evidence="7 8">
    <name type="scientific">Novosphingobium fuchskuhlense</name>
    <dbReference type="NCBI Taxonomy" id="1117702"/>
    <lineage>
        <taxon>Bacteria</taxon>
        <taxon>Pseudomonadati</taxon>
        <taxon>Pseudomonadota</taxon>
        <taxon>Alphaproteobacteria</taxon>
        <taxon>Sphingomonadales</taxon>
        <taxon>Sphingomonadaceae</taxon>
        <taxon>Novosphingobium</taxon>
    </lineage>
</organism>
<keyword evidence="1" id="KW-0645">Protease</keyword>
<reference evidence="7 8" key="1">
    <citation type="submission" date="2015-10" db="EMBL/GenBank/DDBJ databases">
        <title>Draft genome sequence of Novosphingobium fuchskuhlense DSM 25065 isolated from a surface water sample of the southwest basin of Lake Grosse Fuchskuhle.</title>
        <authorList>
            <person name="Ruckert C."/>
            <person name="Winkler A."/>
            <person name="Glaeser J."/>
            <person name="Grossart H.-P."/>
            <person name="Kalinowski J."/>
            <person name="Glaeser S."/>
        </authorList>
    </citation>
    <scope>NUCLEOTIDE SEQUENCE [LARGE SCALE GENOMIC DNA]</scope>
    <source>
        <strain evidence="7 8">FNE08-7</strain>
    </source>
</reference>
<protein>
    <recommendedName>
        <fullName evidence="6">MPN domain-containing protein</fullName>
    </recommendedName>
</protein>
<accession>A0A117UXP3</accession>